<sequence length="266" mass="31626">MIYNINAYYLARGINLNKIEKKRGGIWRLQTKTRTCLVFEVEPERPIFLYFFGVVIFINLEKKTERKIIKSIEKFLINPVPENEIPSEEYKVVEDENLIKDTVEFEQVKIKKFDLNRREIIANILAQSVAIDYFENLIDQISLKFEEINSVLEKRGNLKIKGRQVIKLIGFNNTILSFILSKLSLLDKPDILWEREDLESLFKNLRSMFELDDRFKNLEIKINFIQENSKLMLQTLNNRRAEMLELTIIVLILIEVILFIYEIFLK</sequence>
<dbReference type="InterPro" id="IPR051624">
    <property type="entry name" value="RMD1/Sad1-interacting"/>
</dbReference>
<dbReference type="EMBL" id="PEWP01000013">
    <property type="protein sequence ID" value="PIU47147.1"/>
    <property type="molecule type" value="Genomic_DNA"/>
</dbReference>
<protein>
    <recommendedName>
        <fullName evidence="2">DUF155 domain-containing protein</fullName>
    </recommendedName>
</protein>
<comment type="caution">
    <text evidence="3">The sequence shown here is derived from an EMBL/GenBank/DDBJ whole genome shotgun (WGS) entry which is preliminary data.</text>
</comment>
<evidence type="ECO:0000259" key="2">
    <source>
        <dbReference type="Pfam" id="PF02582"/>
    </source>
</evidence>
<gene>
    <name evidence="3" type="ORF">COS93_00665</name>
</gene>
<feature type="transmembrane region" description="Helical" evidence="1">
    <location>
        <begin position="246"/>
        <end position="265"/>
    </location>
</feature>
<keyword evidence="1" id="KW-0812">Transmembrane</keyword>
<accession>A0A2M6Z4B5</accession>
<evidence type="ECO:0000313" key="3">
    <source>
        <dbReference type="EMBL" id="PIU47147.1"/>
    </source>
</evidence>
<keyword evidence="1" id="KW-0472">Membrane</keyword>
<feature type="domain" description="DUF155" evidence="2">
    <location>
        <begin position="47"/>
        <end position="219"/>
    </location>
</feature>
<dbReference type="InterPro" id="IPR003734">
    <property type="entry name" value="DUF155"/>
</dbReference>
<name>A0A2M6Z4B5_9BACT</name>
<evidence type="ECO:0000313" key="4">
    <source>
        <dbReference type="Proteomes" id="UP000228777"/>
    </source>
</evidence>
<keyword evidence="1" id="KW-1133">Transmembrane helix</keyword>
<proteinExistence type="predicted"/>
<dbReference type="Pfam" id="PF02582">
    <property type="entry name" value="DUF155"/>
    <property type="match status" value="1"/>
</dbReference>
<organism evidence="3 4">
    <name type="scientific">bacterium (Candidatus Gribaldobacteria) CG07_land_8_20_14_0_80_33_18</name>
    <dbReference type="NCBI Taxonomy" id="2014272"/>
    <lineage>
        <taxon>Bacteria</taxon>
        <taxon>Candidatus Gribaldobacteria</taxon>
    </lineage>
</organism>
<reference evidence="4" key="1">
    <citation type="submission" date="2017-09" db="EMBL/GenBank/DDBJ databases">
        <title>Depth-based differentiation of microbial function through sediment-hosted aquifers and enrichment of novel symbionts in the deep terrestrial subsurface.</title>
        <authorList>
            <person name="Probst A.J."/>
            <person name="Ladd B."/>
            <person name="Jarett J.K."/>
            <person name="Geller-Mcgrath D.E."/>
            <person name="Sieber C.M.K."/>
            <person name="Emerson J.B."/>
            <person name="Anantharaman K."/>
            <person name="Thomas B.C."/>
            <person name="Malmstrom R."/>
            <person name="Stieglmeier M."/>
            <person name="Klingl A."/>
            <person name="Woyke T."/>
            <person name="Ryan C.M."/>
            <person name="Banfield J.F."/>
        </authorList>
    </citation>
    <scope>NUCLEOTIDE SEQUENCE [LARGE SCALE GENOMIC DNA]</scope>
</reference>
<evidence type="ECO:0000256" key="1">
    <source>
        <dbReference type="SAM" id="Phobius"/>
    </source>
</evidence>
<dbReference type="PANTHER" id="PTHR16255:SF6">
    <property type="entry name" value="PROTEIN RETARDED ROOT GROWTH-LIKE"/>
    <property type="match status" value="1"/>
</dbReference>
<dbReference type="AlphaFoldDB" id="A0A2M6Z4B5"/>
<dbReference type="PANTHER" id="PTHR16255">
    <property type="entry name" value="REQUIRED FOR MEIOTIC NUCLEAR DIVISION PROTEIN 1 HOMOLOG"/>
    <property type="match status" value="1"/>
</dbReference>
<dbReference type="Proteomes" id="UP000228777">
    <property type="component" value="Unassembled WGS sequence"/>
</dbReference>